<dbReference type="AlphaFoldDB" id="A0A840D0U8"/>
<sequence length="435" mass="48687">MKRLFLLTFYLSIFSWGYAQNNSSPFHCIVAADGSGNYSTVQEAINAAPERRKEPWLIFVKNGSYREQVIIPQTKPYIHLIGQDKEKTLIHHRLNVGGKPNEKTPSDKLGYWDWSVHNPQSEVSGFDGTVVKVNGAHFYTENISYVNDWGVESQAGPQALAMSSQADCAAFSNCIFRSFQDTWRTPGQDTYRHYVKDCWIEGAVDYFYGGGTVLVEESTFYNVRSGSVIVAPNHKAAKYGYVFRNCVVDGNQAAADGKQKLGRPWHNSPRTVYIHTTMRIPIAAEGWTNMGAIPALFAEYDSRDANGKALDLSQRKTYYEGRGENPPTGSCRATISKEEADTYVYEQMIPGEDGWNPREMMKKLAAPLQLKIIGDTLRWQSVPSAIGYIVSVNDTVFAITNQIEIQLSNRLKDEVTVCAVNRYGSLGHTTSLSHN</sequence>
<evidence type="ECO:0000259" key="5">
    <source>
        <dbReference type="Pfam" id="PF01095"/>
    </source>
</evidence>
<feature type="signal peptide" evidence="4">
    <location>
        <begin position="1"/>
        <end position="19"/>
    </location>
</feature>
<name>A0A840D0U8_9BACE</name>
<organism evidence="6 7">
    <name type="scientific">Bacteroides reticulotermitis</name>
    <dbReference type="NCBI Taxonomy" id="1133319"/>
    <lineage>
        <taxon>Bacteria</taxon>
        <taxon>Pseudomonadati</taxon>
        <taxon>Bacteroidota</taxon>
        <taxon>Bacteroidia</taxon>
        <taxon>Bacteroidales</taxon>
        <taxon>Bacteroidaceae</taxon>
        <taxon>Bacteroides</taxon>
    </lineage>
</organism>
<dbReference type="Proteomes" id="UP000560658">
    <property type="component" value="Unassembled WGS sequence"/>
</dbReference>
<evidence type="ECO:0000313" key="7">
    <source>
        <dbReference type="Proteomes" id="UP000560658"/>
    </source>
</evidence>
<dbReference type="PANTHER" id="PTHR31321:SF57">
    <property type="entry name" value="PECTINESTERASE 53-RELATED"/>
    <property type="match status" value="1"/>
</dbReference>
<dbReference type="GO" id="GO:0042545">
    <property type="term" value="P:cell wall modification"/>
    <property type="evidence" value="ECO:0007669"/>
    <property type="project" value="InterPro"/>
</dbReference>
<dbReference type="PANTHER" id="PTHR31321">
    <property type="entry name" value="ACYL-COA THIOESTER HYDROLASE YBHC-RELATED"/>
    <property type="match status" value="1"/>
</dbReference>
<feature type="domain" description="Pectinesterase catalytic" evidence="5">
    <location>
        <begin position="122"/>
        <end position="318"/>
    </location>
</feature>
<keyword evidence="3" id="KW-0063">Aspartyl esterase</keyword>
<dbReference type="SUPFAM" id="SSF51126">
    <property type="entry name" value="Pectin lyase-like"/>
    <property type="match status" value="1"/>
</dbReference>
<dbReference type="InterPro" id="IPR000070">
    <property type="entry name" value="Pectinesterase_cat"/>
</dbReference>
<evidence type="ECO:0000256" key="3">
    <source>
        <dbReference type="ARBA" id="ARBA00023085"/>
    </source>
</evidence>
<protein>
    <submittedName>
        <fullName evidence="6">Pectinesterase</fullName>
        <ecNumber evidence="6">3.1.1.11</ecNumber>
    </submittedName>
</protein>
<dbReference type="EMBL" id="JACIER010000009">
    <property type="protein sequence ID" value="MBB4044691.1"/>
    <property type="molecule type" value="Genomic_DNA"/>
</dbReference>
<keyword evidence="4" id="KW-0732">Signal</keyword>
<dbReference type="Pfam" id="PF01095">
    <property type="entry name" value="Pectinesterase"/>
    <property type="match status" value="2"/>
</dbReference>
<evidence type="ECO:0000313" key="6">
    <source>
        <dbReference type="EMBL" id="MBB4044691.1"/>
    </source>
</evidence>
<reference evidence="6" key="1">
    <citation type="submission" date="2020-08" db="EMBL/GenBank/DDBJ databases">
        <title>Genomic Encyclopedia of Type Strains, Phase IV (KMG-IV): sequencing the most valuable type-strain genomes for metagenomic binning, comparative biology and taxonomic classification.</title>
        <authorList>
            <person name="Goeker M."/>
        </authorList>
    </citation>
    <scope>NUCLEOTIDE SEQUENCE [LARGE SCALE GENOMIC DNA]</scope>
    <source>
        <strain evidence="6">DSM 105720</strain>
    </source>
</reference>
<feature type="chain" id="PRO_5032547356" evidence="4">
    <location>
        <begin position="20"/>
        <end position="435"/>
    </location>
</feature>
<dbReference type="EC" id="3.1.1.11" evidence="6"/>
<keyword evidence="2 6" id="KW-0378">Hydrolase</keyword>
<evidence type="ECO:0000256" key="4">
    <source>
        <dbReference type="SAM" id="SignalP"/>
    </source>
</evidence>
<proteinExistence type="inferred from homology"/>
<dbReference type="GO" id="GO:0009279">
    <property type="term" value="C:cell outer membrane"/>
    <property type="evidence" value="ECO:0007669"/>
    <property type="project" value="TreeGrafter"/>
</dbReference>
<dbReference type="Gene3D" id="2.160.20.10">
    <property type="entry name" value="Single-stranded right-handed beta-helix, Pectin lyase-like"/>
    <property type="match status" value="1"/>
</dbReference>
<comment type="caution">
    <text evidence="6">The sequence shown here is derived from an EMBL/GenBank/DDBJ whole genome shotgun (WGS) entry which is preliminary data.</text>
</comment>
<keyword evidence="7" id="KW-1185">Reference proteome</keyword>
<dbReference type="GO" id="GO:0030599">
    <property type="term" value="F:pectinesterase activity"/>
    <property type="evidence" value="ECO:0007669"/>
    <property type="project" value="UniProtKB-EC"/>
</dbReference>
<dbReference type="InterPro" id="IPR012334">
    <property type="entry name" value="Pectin_lyas_fold"/>
</dbReference>
<dbReference type="InterPro" id="IPR011050">
    <property type="entry name" value="Pectin_lyase_fold/virulence"/>
</dbReference>
<evidence type="ECO:0000256" key="1">
    <source>
        <dbReference type="ARBA" id="ARBA00008891"/>
    </source>
</evidence>
<gene>
    <name evidence="6" type="ORF">GGR06_002486</name>
</gene>
<comment type="similarity">
    <text evidence="1">Belongs to the pectinesterase family.</text>
</comment>
<accession>A0A840D0U8</accession>
<feature type="domain" description="Pectinesterase catalytic" evidence="5">
    <location>
        <begin position="28"/>
        <end position="96"/>
    </location>
</feature>
<dbReference type="RefSeq" id="WP_044159931.1">
    <property type="nucleotide sequence ID" value="NZ_JACIER010000009.1"/>
</dbReference>
<evidence type="ECO:0000256" key="2">
    <source>
        <dbReference type="ARBA" id="ARBA00022801"/>
    </source>
</evidence>